<dbReference type="RefSeq" id="WP_307276929.1">
    <property type="nucleotide sequence ID" value="NZ_JAUSZT010000002.1"/>
</dbReference>
<evidence type="ECO:0000313" key="2">
    <source>
        <dbReference type="Proteomes" id="UP001237780"/>
    </source>
</evidence>
<proteinExistence type="predicted"/>
<accession>A0ABU0S433</accession>
<evidence type="ECO:0000313" key="1">
    <source>
        <dbReference type="EMBL" id="MDQ0995522.1"/>
    </source>
</evidence>
<sequence>MDTGNLQIQGICLAIASLNKLLIAKGVLSDGEIDTALQAAEAAASGDERFFESLTPPQRDAVTFPIRFLQEANQRGDDLSFSAIAKAVGENKKPYNDQI</sequence>
<gene>
    <name evidence="1" type="ORF">QFZ34_000699</name>
</gene>
<name>A0ABU0S433_9HYPH</name>
<comment type="caution">
    <text evidence="1">The sequence shown here is derived from an EMBL/GenBank/DDBJ whole genome shotgun (WGS) entry which is preliminary data.</text>
</comment>
<keyword evidence="2" id="KW-1185">Reference proteome</keyword>
<organism evidence="1 2">
    <name type="scientific">Phyllobacterium ifriqiyense</name>
    <dbReference type="NCBI Taxonomy" id="314238"/>
    <lineage>
        <taxon>Bacteria</taxon>
        <taxon>Pseudomonadati</taxon>
        <taxon>Pseudomonadota</taxon>
        <taxon>Alphaproteobacteria</taxon>
        <taxon>Hyphomicrobiales</taxon>
        <taxon>Phyllobacteriaceae</taxon>
        <taxon>Phyllobacterium</taxon>
    </lineage>
</organism>
<dbReference type="Proteomes" id="UP001237780">
    <property type="component" value="Unassembled WGS sequence"/>
</dbReference>
<protein>
    <submittedName>
        <fullName evidence="1">Uncharacterized protein</fullName>
    </submittedName>
</protein>
<dbReference type="EMBL" id="JAUSZT010000002">
    <property type="protein sequence ID" value="MDQ0995522.1"/>
    <property type="molecule type" value="Genomic_DNA"/>
</dbReference>
<reference evidence="1 2" key="1">
    <citation type="submission" date="2023-07" db="EMBL/GenBank/DDBJ databases">
        <title>Comparative genomics of wheat-associated soil bacteria to identify genetic determinants of phenazine resistance.</title>
        <authorList>
            <person name="Mouncey N."/>
        </authorList>
    </citation>
    <scope>NUCLEOTIDE SEQUENCE [LARGE SCALE GENOMIC DNA]</scope>
    <source>
        <strain evidence="1 2">W4I11</strain>
    </source>
</reference>